<dbReference type="Gene3D" id="3.40.190.10">
    <property type="entry name" value="Periplasmic binding protein-like II"/>
    <property type="match status" value="2"/>
</dbReference>
<dbReference type="PROSITE" id="PS50931">
    <property type="entry name" value="HTH_LYSR"/>
    <property type="match status" value="1"/>
</dbReference>
<evidence type="ECO:0000256" key="4">
    <source>
        <dbReference type="ARBA" id="ARBA00023163"/>
    </source>
</evidence>
<dbReference type="GO" id="GO:0003677">
    <property type="term" value="F:DNA binding"/>
    <property type="evidence" value="ECO:0007669"/>
    <property type="project" value="UniProtKB-KW"/>
</dbReference>
<organism evidence="6 7">
    <name type="scientific">Micromonospora siamensis</name>
    <dbReference type="NCBI Taxonomy" id="299152"/>
    <lineage>
        <taxon>Bacteria</taxon>
        <taxon>Bacillati</taxon>
        <taxon>Actinomycetota</taxon>
        <taxon>Actinomycetes</taxon>
        <taxon>Micromonosporales</taxon>
        <taxon>Micromonosporaceae</taxon>
        <taxon>Micromonospora</taxon>
    </lineage>
</organism>
<dbReference type="AlphaFoldDB" id="A0A1C5JTQ5"/>
<evidence type="ECO:0000256" key="3">
    <source>
        <dbReference type="ARBA" id="ARBA00023125"/>
    </source>
</evidence>
<keyword evidence="2" id="KW-0805">Transcription regulation</keyword>
<dbReference type="PANTHER" id="PTHR30346:SF0">
    <property type="entry name" value="HCA OPERON TRANSCRIPTIONAL ACTIVATOR HCAR"/>
    <property type="match status" value="1"/>
</dbReference>
<dbReference type="InterPro" id="IPR036388">
    <property type="entry name" value="WH-like_DNA-bd_sf"/>
</dbReference>
<keyword evidence="7" id="KW-1185">Reference proteome</keyword>
<dbReference type="EMBL" id="LT607751">
    <property type="protein sequence ID" value="SCG73942.1"/>
    <property type="molecule type" value="Genomic_DNA"/>
</dbReference>
<evidence type="ECO:0000256" key="2">
    <source>
        <dbReference type="ARBA" id="ARBA00023015"/>
    </source>
</evidence>
<evidence type="ECO:0000259" key="5">
    <source>
        <dbReference type="PROSITE" id="PS50931"/>
    </source>
</evidence>
<evidence type="ECO:0000256" key="1">
    <source>
        <dbReference type="ARBA" id="ARBA00009437"/>
    </source>
</evidence>
<dbReference type="SUPFAM" id="SSF46785">
    <property type="entry name" value="Winged helix' DNA-binding domain"/>
    <property type="match status" value="1"/>
</dbReference>
<dbReference type="RefSeq" id="WP_088972709.1">
    <property type="nucleotide sequence ID" value="NZ_JBHLYF010000002.1"/>
</dbReference>
<evidence type="ECO:0000313" key="7">
    <source>
        <dbReference type="Proteomes" id="UP000198210"/>
    </source>
</evidence>
<dbReference type="Proteomes" id="UP000198210">
    <property type="component" value="Chromosome I"/>
</dbReference>
<dbReference type="PRINTS" id="PR00039">
    <property type="entry name" value="HTHLYSR"/>
</dbReference>
<reference evidence="6 7" key="1">
    <citation type="submission" date="2016-06" db="EMBL/GenBank/DDBJ databases">
        <authorList>
            <person name="Kjaerup R.B."/>
            <person name="Dalgaard T.S."/>
            <person name="Juul-Madsen H.R."/>
        </authorList>
    </citation>
    <scope>NUCLEOTIDE SEQUENCE [LARGE SCALE GENOMIC DNA]</scope>
    <source>
        <strain evidence="6 7">DSM 45097</strain>
    </source>
</reference>
<gene>
    <name evidence="6" type="ORF">GA0074704_4972</name>
</gene>
<dbReference type="FunFam" id="1.10.10.10:FF:000001">
    <property type="entry name" value="LysR family transcriptional regulator"/>
    <property type="match status" value="1"/>
</dbReference>
<dbReference type="InterPro" id="IPR005119">
    <property type="entry name" value="LysR_subst-bd"/>
</dbReference>
<dbReference type="InterPro" id="IPR000847">
    <property type="entry name" value="LysR_HTH_N"/>
</dbReference>
<name>A0A1C5JTQ5_9ACTN</name>
<dbReference type="Pfam" id="PF03466">
    <property type="entry name" value="LysR_substrate"/>
    <property type="match status" value="1"/>
</dbReference>
<comment type="similarity">
    <text evidence="1">Belongs to the LysR transcriptional regulatory family.</text>
</comment>
<protein>
    <submittedName>
        <fullName evidence="6">DNA-binding transcriptional regulator, LysR family</fullName>
    </submittedName>
</protein>
<accession>A0A1C5JTQ5</accession>
<dbReference type="GO" id="GO:0003700">
    <property type="term" value="F:DNA-binding transcription factor activity"/>
    <property type="evidence" value="ECO:0007669"/>
    <property type="project" value="InterPro"/>
</dbReference>
<dbReference type="GO" id="GO:0032993">
    <property type="term" value="C:protein-DNA complex"/>
    <property type="evidence" value="ECO:0007669"/>
    <property type="project" value="TreeGrafter"/>
</dbReference>
<sequence length="295" mass="30778">MDLNRVRAFVVTAELRSFTRAAQELGLAQPSLSARVRALEAELGVELFSRARRQVELTDAGREFLDHAQRLLAAADEAVRSTARAAGGATGRRMALTTLAASIDEGKAGVVVALRRRAPQLRVTLSGVPFADHVRAVRDGRADAAYVWPPYTAATLAGLHVEPLRDHPRLLAVADRHPLARAGAVRVDDLAGLPQVPLPDDVDPVFVAAWRLVPAPPLAAVAPAPTVAALLDAVAADAGCAPVPAPLAATAATPGVSFVPIDDAPPATLALAWRRDAAGPAHALLHDVARELLAG</sequence>
<proteinExistence type="inferred from homology"/>
<dbReference type="InterPro" id="IPR036390">
    <property type="entry name" value="WH_DNA-bd_sf"/>
</dbReference>
<dbReference type="Gene3D" id="1.10.10.10">
    <property type="entry name" value="Winged helix-like DNA-binding domain superfamily/Winged helix DNA-binding domain"/>
    <property type="match status" value="1"/>
</dbReference>
<dbReference type="SUPFAM" id="SSF53850">
    <property type="entry name" value="Periplasmic binding protein-like II"/>
    <property type="match status" value="1"/>
</dbReference>
<evidence type="ECO:0000313" key="6">
    <source>
        <dbReference type="EMBL" id="SCG73942.1"/>
    </source>
</evidence>
<feature type="domain" description="HTH lysR-type" evidence="5">
    <location>
        <begin position="1"/>
        <end position="58"/>
    </location>
</feature>
<dbReference type="PANTHER" id="PTHR30346">
    <property type="entry name" value="TRANSCRIPTIONAL DUAL REGULATOR HCAR-RELATED"/>
    <property type="match status" value="1"/>
</dbReference>
<dbReference type="Pfam" id="PF00126">
    <property type="entry name" value="HTH_1"/>
    <property type="match status" value="1"/>
</dbReference>
<keyword evidence="4" id="KW-0804">Transcription</keyword>
<keyword evidence="3 6" id="KW-0238">DNA-binding</keyword>